<protein>
    <submittedName>
        <fullName evidence="1">Uncharacterized protein</fullName>
    </submittedName>
</protein>
<dbReference type="Proteomes" id="UP001056120">
    <property type="component" value="Linkage Group LG08"/>
</dbReference>
<evidence type="ECO:0000313" key="1">
    <source>
        <dbReference type="EMBL" id="KAI3806580.1"/>
    </source>
</evidence>
<reference evidence="1 2" key="2">
    <citation type="journal article" date="2022" name="Mol. Ecol. Resour.">
        <title>The genomes of chicory, endive, great burdock and yacon provide insights into Asteraceae paleo-polyploidization history and plant inulin production.</title>
        <authorList>
            <person name="Fan W."/>
            <person name="Wang S."/>
            <person name="Wang H."/>
            <person name="Wang A."/>
            <person name="Jiang F."/>
            <person name="Liu H."/>
            <person name="Zhao H."/>
            <person name="Xu D."/>
            <person name="Zhang Y."/>
        </authorList>
    </citation>
    <scope>NUCLEOTIDE SEQUENCE [LARGE SCALE GENOMIC DNA]</scope>
    <source>
        <strain evidence="2">cv. Yunnan</strain>
        <tissue evidence="1">Leaves</tissue>
    </source>
</reference>
<evidence type="ECO:0000313" key="2">
    <source>
        <dbReference type="Proteomes" id="UP001056120"/>
    </source>
</evidence>
<gene>
    <name evidence="1" type="ORF">L1987_22489</name>
</gene>
<sequence length="215" mass="22452">MKFSSPLSHSSELVAGSGRRDLNPQPQVGPPFLLLIRHSRTCLSIDKTERPWLSIITLLSLPPRSENLKNTLRLQTPSRSIHTAVACDFNKSAPEMGVFTFVCKSSGGEWTAKQLKGDLEGSADSTYALQRKLVNAALSCDSSGGVQSSFSYVLPDSAVFQVIIGGGGGGASFGGGAAAASAPAGGAAAAEAPAAEEKKEEKEESDDDMGFSLFD</sequence>
<proteinExistence type="predicted"/>
<accession>A0ACB9IEZ5</accession>
<reference evidence="2" key="1">
    <citation type="journal article" date="2022" name="Mol. Ecol. Resour.">
        <title>The genomes of chicory, endive, great burdock and yacon provide insights into Asteraceae palaeo-polyploidization history and plant inulin production.</title>
        <authorList>
            <person name="Fan W."/>
            <person name="Wang S."/>
            <person name="Wang H."/>
            <person name="Wang A."/>
            <person name="Jiang F."/>
            <person name="Liu H."/>
            <person name="Zhao H."/>
            <person name="Xu D."/>
            <person name="Zhang Y."/>
        </authorList>
    </citation>
    <scope>NUCLEOTIDE SEQUENCE [LARGE SCALE GENOMIC DNA]</scope>
    <source>
        <strain evidence="2">cv. Yunnan</strain>
    </source>
</reference>
<comment type="caution">
    <text evidence="1">The sequence shown here is derived from an EMBL/GenBank/DDBJ whole genome shotgun (WGS) entry which is preliminary data.</text>
</comment>
<name>A0ACB9IEZ5_9ASTR</name>
<organism evidence="1 2">
    <name type="scientific">Smallanthus sonchifolius</name>
    <dbReference type="NCBI Taxonomy" id="185202"/>
    <lineage>
        <taxon>Eukaryota</taxon>
        <taxon>Viridiplantae</taxon>
        <taxon>Streptophyta</taxon>
        <taxon>Embryophyta</taxon>
        <taxon>Tracheophyta</taxon>
        <taxon>Spermatophyta</taxon>
        <taxon>Magnoliopsida</taxon>
        <taxon>eudicotyledons</taxon>
        <taxon>Gunneridae</taxon>
        <taxon>Pentapetalae</taxon>
        <taxon>asterids</taxon>
        <taxon>campanulids</taxon>
        <taxon>Asterales</taxon>
        <taxon>Asteraceae</taxon>
        <taxon>Asteroideae</taxon>
        <taxon>Heliantheae alliance</taxon>
        <taxon>Millerieae</taxon>
        <taxon>Smallanthus</taxon>
    </lineage>
</organism>
<dbReference type="EMBL" id="CM042025">
    <property type="protein sequence ID" value="KAI3806580.1"/>
    <property type="molecule type" value="Genomic_DNA"/>
</dbReference>
<keyword evidence="2" id="KW-1185">Reference proteome</keyword>